<evidence type="ECO:0000313" key="2">
    <source>
        <dbReference type="Proteomes" id="UP001500459"/>
    </source>
</evidence>
<gene>
    <name evidence="1" type="ORF">GCM10022393_00350</name>
</gene>
<evidence type="ECO:0000313" key="1">
    <source>
        <dbReference type="EMBL" id="GAA4106116.1"/>
    </source>
</evidence>
<reference evidence="2" key="1">
    <citation type="journal article" date="2019" name="Int. J. Syst. Evol. Microbiol.">
        <title>The Global Catalogue of Microorganisms (GCM) 10K type strain sequencing project: providing services to taxonomists for standard genome sequencing and annotation.</title>
        <authorList>
            <consortium name="The Broad Institute Genomics Platform"/>
            <consortium name="The Broad Institute Genome Sequencing Center for Infectious Disease"/>
            <person name="Wu L."/>
            <person name="Ma J."/>
        </authorList>
    </citation>
    <scope>NUCLEOTIDE SEQUENCE [LARGE SCALE GENOMIC DNA]</scope>
    <source>
        <strain evidence="2">JCM 17106</strain>
    </source>
</reference>
<dbReference type="Pfam" id="PF01161">
    <property type="entry name" value="PBP"/>
    <property type="match status" value="1"/>
</dbReference>
<keyword evidence="2" id="KW-1185">Reference proteome</keyword>
<organism evidence="1 2">
    <name type="scientific">Aquimarina addita</name>
    <dbReference type="NCBI Taxonomy" id="870485"/>
    <lineage>
        <taxon>Bacteria</taxon>
        <taxon>Pseudomonadati</taxon>
        <taxon>Bacteroidota</taxon>
        <taxon>Flavobacteriia</taxon>
        <taxon>Flavobacteriales</taxon>
        <taxon>Flavobacteriaceae</taxon>
        <taxon>Aquimarina</taxon>
    </lineage>
</organism>
<dbReference type="InterPro" id="IPR008914">
    <property type="entry name" value="PEBP"/>
</dbReference>
<protein>
    <recommendedName>
        <fullName evidence="3">YbhB/YbcL family Raf kinase inhibitor-like protein</fullName>
    </recommendedName>
</protein>
<dbReference type="EMBL" id="BAABCW010000001">
    <property type="protein sequence ID" value="GAA4106116.1"/>
    <property type="molecule type" value="Genomic_DNA"/>
</dbReference>
<evidence type="ECO:0008006" key="3">
    <source>
        <dbReference type="Google" id="ProtNLM"/>
    </source>
</evidence>
<dbReference type="SUPFAM" id="SSF49777">
    <property type="entry name" value="PEBP-like"/>
    <property type="match status" value="1"/>
</dbReference>
<name>A0ABP7X6Y8_9FLAO</name>
<dbReference type="Gene3D" id="3.90.280.10">
    <property type="entry name" value="PEBP-like"/>
    <property type="match status" value="1"/>
</dbReference>
<dbReference type="CDD" id="cd00865">
    <property type="entry name" value="PEBP_bact_arch"/>
    <property type="match status" value="1"/>
</dbReference>
<proteinExistence type="predicted"/>
<dbReference type="Proteomes" id="UP001500459">
    <property type="component" value="Unassembled WGS sequence"/>
</dbReference>
<dbReference type="InterPro" id="IPR005247">
    <property type="entry name" value="YbhB_YbcL/LppC-like"/>
</dbReference>
<comment type="caution">
    <text evidence="1">The sequence shown here is derived from an EMBL/GenBank/DDBJ whole genome shotgun (WGS) entry which is preliminary data.</text>
</comment>
<sequence>MLCPFFLIAAACNDDDNDDDQDDASDLTFTLSSIAIDENGELLDAYKCEEKVDGIENSIPLSWENVPEEANSLAVIMHHYPNADDPTEINSYLLLWDIDPTVVEIPYGTADDGDWFMGTNKDGNAISYTSPCSPSTGSHEYIITLYALSETPPDLPDSSSVDVDYDTMINAISTVTIIDEAVLTFNDVN</sequence>
<dbReference type="InterPro" id="IPR036610">
    <property type="entry name" value="PEBP-like_sf"/>
</dbReference>
<accession>A0ABP7X6Y8</accession>